<sequence>MTDALPILFLLLAFATAVLYVDGCDRLKGTKRV</sequence>
<name>E8V6X8_TERSS</name>
<dbReference type="STRING" id="401053.AciPR4_4259"/>
<accession>E8V6X8</accession>
<proteinExistence type="predicted"/>
<evidence type="ECO:0000313" key="2">
    <source>
        <dbReference type="Proteomes" id="UP000006844"/>
    </source>
</evidence>
<dbReference type="Proteomes" id="UP000006844">
    <property type="component" value="Chromosome"/>
</dbReference>
<keyword evidence="2" id="KW-1185">Reference proteome</keyword>
<dbReference type="EMBL" id="CP002467">
    <property type="protein sequence ID" value="ADV85002.1"/>
    <property type="molecule type" value="Genomic_DNA"/>
</dbReference>
<reference evidence="1 2" key="1">
    <citation type="journal article" date="2012" name="Stand. Genomic Sci.">
        <title>Complete genome sequence of Terriglobus saanensis type strain SP1PR4(T), an Acidobacteria from tundra soil.</title>
        <authorList>
            <person name="Rawat S.R."/>
            <person name="Mannisto M.K."/>
            <person name="Starovoytov V."/>
            <person name="Goodwin L."/>
            <person name="Nolan M."/>
            <person name="Hauser L."/>
            <person name="Land M."/>
            <person name="Davenport K.W."/>
            <person name="Woyke T."/>
            <person name="Haggblom M.M."/>
        </authorList>
    </citation>
    <scope>NUCLEOTIDE SEQUENCE</scope>
    <source>
        <strain evidence="2">ATCC BAA-1853 / DSM 23119 / SP1PR4</strain>
    </source>
</reference>
<evidence type="ECO:0000313" key="1">
    <source>
        <dbReference type="EMBL" id="ADV85002.1"/>
    </source>
</evidence>
<dbReference type="HOGENOM" id="CLU_3384252_0_0_0"/>
<dbReference type="AlphaFoldDB" id="E8V6X8"/>
<organism evidence="1 2">
    <name type="scientific">Terriglobus saanensis (strain ATCC BAA-1853 / DSM 23119 / SP1PR4)</name>
    <dbReference type="NCBI Taxonomy" id="401053"/>
    <lineage>
        <taxon>Bacteria</taxon>
        <taxon>Pseudomonadati</taxon>
        <taxon>Acidobacteriota</taxon>
        <taxon>Terriglobia</taxon>
        <taxon>Terriglobales</taxon>
        <taxon>Acidobacteriaceae</taxon>
        <taxon>Terriglobus</taxon>
    </lineage>
</organism>
<gene>
    <name evidence="1" type="ordered locus">AciPR4_4259</name>
</gene>
<protein>
    <submittedName>
        <fullName evidence="1">Uncharacterized protein</fullName>
    </submittedName>
</protein>
<dbReference type="KEGG" id="tsa:AciPR4_4259"/>